<dbReference type="Pfam" id="PF10551">
    <property type="entry name" value="MULE"/>
    <property type="match status" value="1"/>
</dbReference>
<dbReference type="PANTHER" id="PTHR47718">
    <property type="entry name" value="OS01G0519700 PROTEIN"/>
    <property type="match status" value="1"/>
</dbReference>
<dbReference type="EMBL" id="JBDFQZ010000001">
    <property type="protein sequence ID" value="KAK9756055.1"/>
    <property type="molecule type" value="Genomic_DNA"/>
</dbReference>
<dbReference type="InterPro" id="IPR018289">
    <property type="entry name" value="MULE_transposase_dom"/>
</dbReference>
<name>A0AAW1NDA2_SAPOF</name>
<organism evidence="3 4">
    <name type="scientific">Saponaria officinalis</name>
    <name type="common">Common soapwort</name>
    <name type="synonym">Lychnis saponaria</name>
    <dbReference type="NCBI Taxonomy" id="3572"/>
    <lineage>
        <taxon>Eukaryota</taxon>
        <taxon>Viridiplantae</taxon>
        <taxon>Streptophyta</taxon>
        <taxon>Embryophyta</taxon>
        <taxon>Tracheophyta</taxon>
        <taxon>Spermatophyta</taxon>
        <taxon>Magnoliopsida</taxon>
        <taxon>eudicotyledons</taxon>
        <taxon>Gunneridae</taxon>
        <taxon>Pentapetalae</taxon>
        <taxon>Caryophyllales</taxon>
        <taxon>Caryophyllaceae</taxon>
        <taxon>Caryophylleae</taxon>
        <taxon>Saponaria</taxon>
    </lineage>
</organism>
<feature type="domain" description="MULE transposase" evidence="2">
    <location>
        <begin position="4"/>
        <end position="43"/>
    </location>
</feature>
<proteinExistence type="predicted"/>
<accession>A0AAW1NDA2</accession>
<reference evidence="3" key="1">
    <citation type="submission" date="2024-03" db="EMBL/GenBank/DDBJ databases">
        <title>WGS assembly of Saponaria officinalis var. Norfolk2.</title>
        <authorList>
            <person name="Jenkins J."/>
            <person name="Shu S."/>
            <person name="Grimwood J."/>
            <person name="Barry K."/>
            <person name="Goodstein D."/>
            <person name="Schmutz J."/>
            <person name="Leebens-Mack J."/>
            <person name="Osbourn A."/>
        </authorList>
    </citation>
    <scope>NUCLEOTIDE SEQUENCE [LARGE SCALE GENOMIC DNA]</scope>
    <source>
        <strain evidence="3">JIC</strain>
    </source>
</reference>
<feature type="region of interest" description="Disordered" evidence="1">
    <location>
        <begin position="354"/>
        <end position="378"/>
    </location>
</feature>
<dbReference type="PANTHER" id="PTHR47718:SF18">
    <property type="entry name" value="PROTEIN FAR1-RELATED SEQUENCE 5-LIKE"/>
    <property type="match status" value="1"/>
</dbReference>
<gene>
    <name evidence="3" type="ORF">RND81_01G070200</name>
</gene>
<keyword evidence="4" id="KW-1185">Reference proteome</keyword>
<comment type="caution">
    <text evidence="3">The sequence shown here is derived from an EMBL/GenBank/DDBJ whole genome shotgun (WGS) entry which is preliminary data.</text>
</comment>
<dbReference type="AlphaFoldDB" id="A0AAW1NDA2"/>
<evidence type="ECO:0000313" key="3">
    <source>
        <dbReference type="EMBL" id="KAK9756055.1"/>
    </source>
</evidence>
<evidence type="ECO:0000259" key="2">
    <source>
        <dbReference type="Pfam" id="PF10551"/>
    </source>
</evidence>
<feature type="compositionally biased region" description="Basic and acidic residues" evidence="1">
    <location>
        <begin position="354"/>
        <end position="366"/>
    </location>
</feature>
<evidence type="ECO:0000256" key="1">
    <source>
        <dbReference type="SAM" id="MobiDB-lite"/>
    </source>
</evidence>
<evidence type="ECO:0000313" key="4">
    <source>
        <dbReference type="Proteomes" id="UP001443914"/>
    </source>
</evidence>
<protein>
    <recommendedName>
        <fullName evidence="2">MULE transposase domain-containing protein</fullName>
    </recommendedName>
</protein>
<sequence>MDAMGPKEPQLIITDQDPAIRNAVPTVFKTARHRFCMWHIMNKVTDKVDIITRKETDILSRLNGVVWNQDLEPMEFENKWNELQYESAMDQQRHTHKRLEMESNNSVPKTITPLSLESHASIVYTHEIFYEIQEEIKSSMCGCSIVGYSRSASFEMTAIEDSQRNKTFAVQYNALKSDVLFTCKLFERRGLICRHIFWVFSNKLLKTIPEKYILTRWSKNALKGPIYNFNGNIIENYDTADESQLEMSKVWSEFYNVIYVVAKKDAAILRDLQRVLRHFKDTVEPTNENMSKRQEMEMLIGCSAPDEVKILPPRYSKNKGSGKRIVTSKNKAIEKAKKPKRRCRNCKRMAYHDSRNCQEPFAKHPPEEDESSDNEHVD</sequence>
<dbReference type="Proteomes" id="UP001443914">
    <property type="component" value="Unassembled WGS sequence"/>
</dbReference>